<evidence type="ECO:0000313" key="9">
    <source>
        <dbReference type="EnsemblPlants" id="PNT65160"/>
    </source>
</evidence>
<feature type="domain" description="TF-B3" evidence="7">
    <location>
        <begin position="30"/>
        <end position="123"/>
    </location>
</feature>
<evidence type="ECO:0000256" key="2">
    <source>
        <dbReference type="ARBA" id="ARBA00023015"/>
    </source>
</evidence>
<dbReference type="Gramene" id="PNT65160">
    <property type="protein sequence ID" value="PNT65160"/>
    <property type="gene ID" value="BRADI_4g37946v3"/>
</dbReference>
<dbReference type="PANTHER" id="PTHR31391:SF128">
    <property type="entry name" value="TF-B3 DOMAIN-CONTAINING PROTEIN"/>
    <property type="match status" value="1"/>
</dbReference>
<evidence type="ECO:0000313" key="10">
    <source>
        <dbReference type="Proteomes" id="UP000008810"/>
    </source>
</evidence>
<dbReference type="OrthoDB" id="660291at2759"/>
<keyword evidence="4" id="KW-0804">Transcription</keyword>
<protein>
    <recommendedName>
        <fullName evidence="7">TF-B3 domain-containing protein</fullName>
    </recommendedName>
</protein>
<name>A0A2K2CT07_BRADI</name>
<evidence type="ECO:0000256" key="3">
    <source>
        <dbReference type="ARBA" id="ARBA00023125"/>
    </source>
</evidence>
<evidence type="ECO:0000256" key="1">
    <source>
        <dbReference type="ARBA" id="ARBA00004123"/>
    </source>
</evidence>
<gene>
    <name evidence="9" type="primary">LOC104585147</name>
    <name evidence="8" type="ORF">BRADI_4g37946v3</name>
</gene>
<keyword evidence="10" id="KW-1185">Reference proteome</keyword>
<dbReference type="GeneID" id="104585147"/>
<dbReference type="InterPro" id="IPR044837">
    <property type="entry name" value="REM16-like"/>
</dbReference>
<dbReference type="SMART" id="SM01019">
    <property type="entry name" value="B3"/>
    <property type="match status" value="4"/>
</dbReference>
<dbReference type="EnsemblPlants" id="PNT65160">
    <property type="protein sequence ID" value="PNT65160"/>
    <property type="gene ID" value="BRADI_4g37946v3"/>
</dbReference>
<dbReference type="AlphaFoldDB" id="A0A2K2CT07"/>
<dbReference type="KEGG" id="bdi:104585147"/>
<organism evidence="8">
    <name type="scientific">Brachypodium distachyon</name>
    <name type="common">Purple false brome</name>
    <name type="synonym">Trachynia distachya</name>
    <dbReference type="NCBI Taxonomy" id="15368"/>
    <lineage>
        <taxon>Eukaryota</taxon>
        <taxon>Viridiplantae</taxon>
        <taxon>Streptophyta</taxon>
        <taxon>Embryophyta</taxon>
        <taxon>Tracheophyta</taxon>
        <taxon>Spermatophyta</taxon>
        <taxon>Magnoliopsida</taxon>
        <taxon>Liliopsida</taxon>
        <taxon>Poales</taxon>
        <taxon>Poaceae</taxon>
        <taxon>BOP clade</taxon>
        <taxon>Pooideae</taxon>
        <taxon>Stipodae</taxon>
        <taxon>Brachypodieae</taxon>
        <taxon>Brachypodium</taxon>
    </lineage>
</organism>
<comment type="subcellular location">
    <subcellularLocation>
        <location evidence="1">Nucleus</location>
    </subcellularLocation>
</comment>
<dbReference type="SUPFAM" id="SSF101936">
    <property type="entry name" value="DNA-binding pseudobarrel domain"/>
    <property type="match status" value="4"/>
</dbReference>
<dbReference type="GO" id="GO:0003677">
    <property type="term" value="F:DNA binding"/>
    <property type="evidence" value="ECO:0007669"/>
    <property type="project" value="UniProtKB-KW"/>
</dbReference>
<sequence>MQQVERSKQCCKKSKAPVEMSNPCECCKSKVKFMTQMHGNFKDSMVIPEWIVNHFGGKISGTIKLEAPNGQIHDVGVAKEMNRTVLQSGWEAFVDVNQIQENFSLMFRWIGRSCLKVTIFDANGEERISCCAGMKHPTYVEKASTNCADISSNSHDGTAQSSDSDGHCREQGNKPAVESSCDEFSDYSPSESESMESDDLRLSKDYVLSGRCYLTEEQEDEINAFVRKIKPEIPLLVVMMKKTPMLAITKDYARAYFPHKNQSVTLKLPENSKNWRCRFCVRPGGRGHHLYLSKFVHDNLLREGDLCLFQPMTGVKATKFTFMFHLLGRAGKADIDSNHGSFKKKKKFLTDHQETSSKIHYILSGRCQLDKEDEVGIEALIAELQPEIPLLVVRMLKSSVNGPHACLVISKGYATAHFPSESQTITLQLPGGKKKWHPRFYIRRGNSAYVLYGQWIDFARDNRLCKEDLCLLQPIIKGKGRRFTVMVHLLPKARSTSRSKGRDGVLGLNSGGTETSDDSNISGYVLLGSSARLTSAQESIVAEKVKSIQSQAPIYVAAIDKSNYSNSLDFGTKGHADRHLPDGKEKVALCQAGWNKEWRVKMHNKRMLPGGGWREFTIDNRLQDGDLCLFELLKIEGLAMAVHIIRTEQYS</sequence>
<feature type="domain" description="TF-B3" evidence="7">
    <location>
        <begin position="392"/>
        <end position="493"/>
    </location>
</feature>
<dbReference type="Pfam" id="PF02362">
    <property type="entry name" value="B3"/>
    <property type="match status" value="4"/>
</dbReference>
<dbReference type="CDD" id="cd10017">
    <property type="entry name" value="B3_DNA"/>
    <property type="match status" value="4"/>
</dbReference>
<feature type="compositionally biased region" description="Polar residues" evidence="6">
    <location>
        <begin position="150"/>
        <end position="163"/>
    </location>
</feature>
<reference evidence="9" key="3">
    <citation type="submission" date="2018-08" db="UniProtKB">
        <authorList>
            <consortium name="EnsemblPlants"/>
        </authorList>
    </citation>
    <scope>IDENTIFICATION</scope>
    <source>
        <strain evidence="9">cv. Bd21</strain>
    </source>
</reference>
<feature type="region of interest" description="Disordered" evidence="6">
    <location>
        <begin position="497"/>
        <end position="516"/>
    </location>
</feature>
<feature type="domain" description="TF-B3" evidence="7">
    <location>
        <begin position="595"/>
        <end position="648"/>
    </location>
</feature>
<evidence type="ECO:0000313" key="8">
    <source>
        <dbReference type="EMBL" id="PNT65160.1"/>
    </source>
</evidence>
<evidence type="ECO:0000256" key="4">
    <source>
        <dbReference type="ARBA" id="ARBA00023163"/>
    </source>
</evidence>
<dbReference type="EMBL" id="CM000883">
    <property type="protein sequence ID" value="PNT65160.1"/>
    <property type="molecule type" value="Genomic_DNA"/>
</dbReference>
<feature type="region of interest" description="Disordered" evidence="6">
    <location>
        <begin position="150"/>
        <end position="198"/>
    </location>
</feature>
<dbReference type="Proteomes" id="UP000008810">
    <property type="component" value="Chromosome 4"/>
</dbReference>
<dbReference type="ExpressionAtlas" id="A0A2K2CT07">
    <property type="expression patterns" value="baseline"/>
</dbReference>
<keyword evidence="5" id="KW-0539">Nucleus</keyword>
<reference evidence="8" key="2">
    <citation type="submission" date="2017-06" db="EMBL/GenBank/DDBJ databases">
        <title>WGS assembly of Brachypodium distachyon.</title>
        <authorList>
            <consortium name="The International Brachypodium Initiative"/>
            <person name="Lucas S."/>
            <person name="Harmon-Smith M."/>
            <person name="Lail K."/>
            <person name="Tice H."/>
            <person name="Grimwood J."/>
            <person name="Bruce D."/>
            <person name="Barry K."/>
            <person name="Shu S."/>
            <person name="Lindquist E."/>
            <person name="Wang M."/>
            <person name="Pitluck S."/>
            <person name="Vogel J.P."/>
            <person name="Garvin D.F."/>
            <person name="Mockler T.C."/>
            <person name="Schmutz J."/>
            <person name="Rokhsar D."/>
            <person name="Bevan M.W."/>
        </authorList>
    </citation>
    <scope>NUCLEOTIDE SEQUENCE</scope>
    <source>
        <strain evidence="8">Bd21</strain>
    </source>
</reference>
<dbReference type="PROSITE" id="PS50863">
    <property type="entry name" value="B3"/>
    <property type="match status" value="3"/>
</dbReference>
<keyword evidence="3" id="KW-0238">DNA-binding</keyword>
<dbReference type="RefSeq" id="XP_024318791.1">
    <property type="nucleotide sequence ID" value="XM_024463023.1"/>
</dbReference>
<dbReference type="InterPro" id="IPR003340">
    <property type="entry name" value="B3_DNA-bd"/>
</dbReference>
<keyword evidence="2" id="KW-0805">Transcription regulation</keyword>
<evidence type="ECO:0000256" key="6">
    <source>
        <dbReference type="SAM" id="MobiDB-lite"/>
    </source>
</evidence>
<dbReference type="GO" id="GO:0005634">
    <property type="term" value="C:nucleus"/>
    <property type="evidence" value="ECO:0007669"/>
    <property type="project" value="UniProtKB-SubCell"/>
</dbReference>
<dbReference type="PANTHER" id="PTHR31391">
    <property type="entry name" value="B3 DOMAIN-CONTAINING PROTEIN OS11G0197600-RELATED"/>
    <property type="match status" value="1"/>
</dbReference>
<reference evidence="8 9" key="1">
    <citation type="journal article" date="2010" name="Nature">
        <title>Genome sequencing and analysis of the model grass Brachypodium distachyon.</title>
        <authorList>
            <consortium name="International Brachypodium Initiative"/>
        </authorList>
    </citation>
    <scope>NUCLEOTIDE SEQUENCE [LARGE SCALE GENOMIC DNA]</scope>
    <source>
        <strain evidence="8 9">Bd21</strain>
    </source>
</reference>
<evidence type="ECO:0000256" key="5">
    <source>
        <dbReference type="ARBA" id="ARBA00023242"/>
    </source>
</evidence>
<dbReference type="Gene3D" id="2.40.330.10">
    <property type="entry name" value="DNA-binding pseudobarrel domain"/>
    <property type="match status" value="4"/>
</dbReference>
<accession>A0A2K2CT07</accession>
<dbReference type="InterPro" id="IPR015300">
    <property type="entry name" value="DNA-bd_pseudobarrel_sf"/>
</dbReference>
<proteinExistence type="predicted"/>
<dbReference type="STRING" id="15368.A0A2K2CT07"/>
<evidence type="ECO:0000259" key="7">
    <source>
        <dbReference type="PROSITE" id="PS50863"/>
    </source>
</evidence>